<keyword evidence="1" id="KW-0808">Transferase</keyword>
<evidence type="ECO:0000259" key="3">
    <source>
        <dbReference type="Pfam" id="PF08541"/>
    </source>
</evidence>
<dbReference type="PANTHER" id="PTHR34069:SF3">
    <property type="entry name" value="ACYL-COA:ACYL-COA ALKYLTRANSFERASE"/>
    <property type="match status" value="1"/>
</dbReference>
<dbReference type="OrthoDB" id="5171393at2"/>
<gene>
    <name evidence="5" type="ORF">FA046_01385</name>
</gene>
<dbReference type="RefSeq" id="WP_136824572.1">
    <property type="nucleotide sequence ID" value="NZ_SWBP01000001.1"/>
</dbReference>
<reference evidence="5 6" key="1">
    <citation type="submission" date="2019-04" db="EMBL/GenBank/DDBJ databases">
        <title>Pedobacter sp. AR-3-17 sp. nov., isolated from Arctic soil.</title>
        <authorList>
            <person name="Dahal R.H."/>
            <person name="Kim D.-U."/>
        </authorList>
    </citation>
    <scope>NUCLEOTIDE SEQUENCE [LARGE SCALE GENOMIC DNA]</scope>
    <source>
        <strain evidence="5 6">AR-3-17</strain>
    </source>
</reference>
<dbReference type="AlphaFoldDB" id="A0A4U1C4W7"/>
<proteinExistence type="predicted"/>
<sequence length="359" mass="39655">MVHKIKSVISGTGKYVPKKVIKNEDFLSHTFFEKDGSLVLRNNTDVINKFQAITEIEERRYAEADENTSDLAYFAAKDALDSSGENPEELDYIIVAHNFGDINFGGNRTDMVPTLASRVKHKLNIQNPDCVAYDLPFGCPGWLQGMIQADYFIRSGDAKKVLIIGSEALSRITDPHDRDSMIYSDGAGATILSASVEGEAGILSHKSQTHTQNEAWFLRMEGSYKEDYEAEDDLYLKMDGRKVYEYALINVPLVMKAAVEKAGVSLDKITKVLVHQANGKMDEAILKRFFKLYGVDTPPAAIMPMTIAKLGNSSVATVPTLLDIILKNEMDGQHLEKGDVALLASVGAGMNINAMVYQF</sequence>
<feature type="domain" description="Beta-ketoacyl-[acyl-carrier-protein] synthase III C-terminal" evidence="3">
    <location>
        <begin position="260"/>
        <end position="358"/>
    </location>
</feature>
<feature type="domain" description="Beta-ketoacyl-[acyl-carrier-protein] synthase III N-terminal" evidence="4">
    <location>
        <begin position="133"/>
        <end position="209"/>
    </location>
</feature>
<dbReference type="GO" id="GO:0006633">
    <property type="term" value="P:fatty acid biosynthetic process"/>
    <property type="evidence" value="ECO:0007669"/>
    <property type="project" value="InterPro"/>
</dbReference>
<dbReference type="InterPro" id="IPR013751">
    <property type="entry name" value="ACP_syn_III_N"/>
</dbReference>
<dbReference type="Gene3D" id="3.40.47.10">
    <property type="match status" value="2"/>
</dbReference>
<dbReference type="GO" id="GO:0044550">
    <property type="term" value="P:secondary metabolite biosynthetic process"/>
    <property type="evidence" value="ECO:0007669"/>
    <property type="project" value="TreeGrafter"/>
</dbReference>
<evidence type="ECO:0000256" key="1">
    <source>
        <dbReference type="ARBA" id="ARBA00022679"/>
    </source>
</evidence>
<evidence type="ECO:0000256" key="2">
    <source>
        <dbReference type="ARBA" id="ARBA00023315"/>
    </source>
</evidence>
<keyword evidence="2" id="KW-0012">Acyltransferase</keyword>
<dbReference type="Pfam" id="PF08545">
    <property type="entry name" value="ACP_syn_III"/>
    <property type="match status" value="1"/>
</dbReference>
<accession>A0A4U1C4W7</accession>
<dbReference type="GO" id="GO:0004315">
    <property type="term" value="F:3-oxoacyl-[acyl-carrier-protein] synthase activity"/>
    <property type="evidence" value="ECO:0007669"/>
    <property type="project" value="InterPro"/>
</dbReference>
<evidence type="ECO:0000259" key="4">
    <source>
        <dbReference type="Pfam" id="PF08545"/>
    </source>
</evidence>
<organism evidence="5 6">
    <name type="scientific">Pedobacter cryophilus</name>
    <dbReference type="NCBI Taxonomy" id="2571271"/>
    <lineage>
        <taxon>Bacteria</taxon>
        <taxon>Pseudomonadati</taxon>
        <taxon>Bacteroidota</taxon>
        <taxon>Sphingobacteriia</taxon>
        <taxon>Sphingobacteriales</taxon>
        <taxon>Sphingobacteriaceae</taxon>
        <taxon>Pedobacter</taxon>
    </lineage>
</organism>
<comment type="caution">
    <text evidence="5">The sequence shown here is derived from an EMBL/GenBank/DDBJ whole genome shotgun (WGS) entry which is preliminary data.</text>
</comment>
<dbReference type="EMBL" id="SWBP01000001">
    <property type="protein sequence ID" value="TKC00362.1"/>
    <property type="molecule type" value="Genomic_DNA"/>
</dbReference>
<dbReference type="CDD" id="cd00830">
    <property type="entry name" value="KAS_III"/>
    <property type="match status" value="1"/>
</dbReference>
<dbReference type="InterPro" id="IPR016039">
    <property type="entry name" value="Thiolase-like"/>
</dbReference>
<evidence type="ECO:0000313" key="5">
    <source>
        <dbReference type="EMBL" id="TKC00362.1"/>
    </source>
</evidence>
<dbReference type="Pfam" id="PF08541">
    <property type="entry name" value="ACP_syn_III_C"/>
    <property type="match status" value="1"/>
</dbReference>
<dbReference type="SUPFAM" id="SSF53901">
    <property type="entry name" value="Thiolase-like"/>
    <property type="match status" value="1"/>
</dbReference>
<dbReference type="Proteomes" id="UP000308181">
    <property type="component" value="Unassembled WGS sequence"/>
</dbReference>
<keyword evidence="6" id="KW-1185">Reference proteome</keyword>
<name>A0A4U1C4W7_9SPHI</name>
<evidence type="ECO:0000313" key="6">
    <source>
        <dbReference type="Proteomes" id="UP000308181"/>
    </source>
</evidence>
<dbReference type="PANTHER" id="PTHR34069">
    <property type="entry name" value="3-OXOACYL-[ACYL-CARRIER-PROTEIN] SYNTHASE 3"/>
    <property type="match status" value="1"/>
</dbReference>
<dbReference type="InterPro" id="IPR013747">
    <property type="entry name" value="ACP_syn_III_C"/>
</dbReference>
<protein>
    <submittedName>
        <fullName evidence="5">Ketoacyl-ACP synthase III</fullName>
    </submittedName>
</protein>